<dbReference type="PANTHER" id="PTHR23501">
    <property type="entry name" value="MAJOR FACILITATOR SUPERFAMILY"/>
    <property type="match status" value="1"/>
</dbReference>
<feature type="transmembrane region" description="Helical" evidence="8">
    <location>
        <begin position="353"/>
        <end position="375"/>
    </location>
</feature>
<evidence type="ECO:0000256" key="8">
    <source>
        <dbReference type="SAM" id="Phobius"/>
    </source>
</evidence>
<keyword evidence="6" id="KW-0406">Ion transport</keyword>
<protein>
    <submittedName>
        <fullName evidence="10">Siderophore iron transporter ARN1</fullName>
    </submittedName>
</protein>
<evidence type="ECO:0000256" key="2">
    <source>
        <dbReference type="ARBA" id="ARBA00008335"/>
    </source>
</evidence>
<feature type="domain" description="Major facilitator superfamily (MFS) profile" evidence="9">
    <location>
        <begin position="73"/>
        <end position="580"/>
    </location>
</feature>
<comment type="similarity">
    <text evidence="2">Belongs to the major facilitator superfamily.</text>
</comment>
<keyword evidence="5 8" id="KW-1133">Transmembrane helix</keyword>
<feature type="transmembrane region" description="Helical" evidence="8">
    <location>
        <begin position="278"/>
        <end position="301"/>
    </location>
</feature>
<evidence type="ECO:0000259" key="9">
    <source>
        <dbReference type="PROSITE" id="PS50850"/>
    </source>
</evidence>
<dbReference type="EMBL" id="CP015057">
    <property type="protein sequence ID" value="QGN16383.1"/>
    <property type="molecule type" value="Genomic_DNA"/>
</dbReference>
<keyword evidence="7 8" id="KW-0472">Membrane</keyword>
<dbReference type="Gene3D" id="1.20.1250.20">
    <property type="entry name" value="MFS general substrate transporter like domains"/>
    <property type="match status" value="2"/>
</dbReference>
<reference evidence="10 11" key="1">
    <citation type="submission" date="2016-03" db="EMBL/GenBank/DDBJ databases">
        <title>How can Kluyveromyces marxianus grow so fast - potential evolutionary course in Saccharomyces Complex revealed by comparative genomics.</title>
        <authorList>
            <person name="Mo W."/>
            <person name="Lu W."/>
            <person name="Yang X."/>
            <person name="Qi J."/>
            <person name="Lv H."/>
        </authorList>
    </citation>
    <scope>NUCLEOTIDE SEQUENCE [LARGE SCALE GENOMIC DNA]</scope>
    <source>
        <strain evidence="10 11">FIM1</strain>
    </source>
</reference>
<evidence type="ECO:0000256" key="7">
    <source>
        <dbReference type="ARBA" id="ARBA00023136"/>
    </source>
</evidence>
<dbReference type="PANTHER" id="PTHR23501:SF92">
    <property type="entry name" value="GLUTATHIONE EXCHANGER 1-RELATED"/>
    <property type="match status" value="1"/>
</dbReference>
<dbReference type="InterPro" id="IPR036259">
    <property type="entry name" value="MFS_trans_sf"/>
</dbReference>
<comment type="subcellular location">
    <subcellularLocation>
        <location evidence="1">Endomembrane system</location>
        <topology evidence="1">Multi-pass membrane protein</topology>
    </subcellularLocation>
</comment>
<feature type="transmembrane region" description="Helical" evidence="8">
    <location>
        <begin position="419"/>
        <end position="436"/>
    </location>
</feature>
<keyword evidence="4 8" id="KW-0812">Transmembrane</keyword>
<feature type="transmembrane region" description="Helical" evidence="8">
    <location>
        <begin position="395"/>
        <end position="412"/>
    </location>
</feature>
<name>A0ABX6EVQ5_KLUMA</name>
<proteinExistence type="inferred from homology"/>
<feature type="transmembrane region" description="Helical" evidence="8">
    <location>
        <begin position="164"/>
        <end position="184"/>
    </location>
</feature>
<keyword evidence="11" id="KW-1185">Reference proteome</keyword>
<gene>
    <name evidence="10" type="primary">GEX1</name>
    <name evidence="10" type="ORF">FIM1_3092</name>
</gene>
<evidence type="ECO:0000256" key="3">
    <source>
        <dbReference type="ARBA" id="ARBA00022448"/>
    </source>
</evidence>
<dbReference type="PROSITE" id="PS50850">
    <property type="entry name" value="MFS"/>
    <property type="match status" value="1"/>
</dbReference>
<evidence type="ECO:0000256" key="1">
    <source>
        <dbReference type="ARBA" id="ARBA00004127"/>
    </source>
</evidence>
<evidence type="ECO:0000313" key="10">
    <source>
        <dbReference type="EMBL" id="QGN16383.1"/>
    </source>
</evidence>
<accession>A0ABX6EVQ5</accession>
<dbReference type="Proteomes" id="UP000422736">
    <property type="component" value="Chromosome 4"/>
</dbReference>
<feature type="transmembrane region" description="Helical" evidence="8">
    <location>
        <begin position="480"/>
        <end position="505"/>
    </location>
</feature>
<evidence type="ECO:0000256" key="5">
    <source>
        <dbReference type="ARBA" id="ARBA00022989"/>
    </source>
</evidence>
<evidence type="ECO:0000313" key="11">
    <source>
        <dbReference type="Proteomes" id="UP000422736"/>
    </source>
</evidence>
<feature type="transmembrane region" description="Helical" evidence="8">
    <location>
        <begin position="67"/>
        <end position="86"/>
    </location>
</feature>
<keyword evidence="3" id="KW-0813">Transport</keyword>
<feature type="transmembrane region" description="Helical" evidence="8">
    <location>
        <begin position="132"/>
        <end position="152"/>
    </location>
</feature>
<organism evidence="10 11">
    <name type="scientific">Kluyveromyces marxianus</name>
    <name type="common">Yeast</name>
    <name type="synonym">Candida kefyr</name>
    <dbReference type="NCBI Taxonomy" id="4911"/>
    <lineage>
        <taxon>Eukaryota</taxon>
        <taxon>Fungi</taxon>
        <taxon>Dikarya</taxon>
        <taxon>Ascomycota</taxon>
        <taxon>Saccharomycotina</taxon>
        <taxon>Saccharomycetes</taxon>
        <taxon>Saccharomycetales</taxon>
        <taxon>Saccharomycetaceae</taxon>
        <taxon>Kluyveromyces</taxon>
    </lineage>
</organism>
<feature type="transmembrane region" description="Helical" evidence="8">
    <location>
        <begin position="107"/>
        <end position="126"/>
    </location>
</feature>
<feature type="transmembrane region" description="Helical" evidence="8">
    <location>
        <begin position="558"/>
        <end position="576"/>
    </location>
</feature>
<reference evidence="10 11" key="2">
    <citation type="submission" date="2019-11" db="EMBL/GenBank/DDBJ databases">
        <authorList>
            <person name="Lu H."/>
        </authorList>
    </citation>
    <scope>NUCLEOTIDE SEQUENCE [LARGE SCALE GENOMIC DNA]</scope>
    <source>
        <strain evidence="10 11">FIM1</strain>
    </source>
</reference>
<dbReference type="SUPFAM" id="SSF103473">
    <property type="entry name" value="MFS general substrate transporter"/>
    <property type="match status" value="1"/>
</dbReference>
<evidence type="ECO:0000256" key="6">
    <source>
        <dbReference type="ARBA" id="ARBA00023065"/>
    </source>
</evidence>
<evidence type="ECO:0000256" key="4">
    <source>
        <dbReference type="ARBA" id="ARBA00022692"/>
    </source>
</evidence>
<feature type="transmembrane region" description="Helical" evidence="8">
    <location>
        <begin position="316"/>
        <end position="333"/>
    </location>
</feature>
<feature type="transmembrane region" description="Helical" evidence="8">
    <location>
        <begin position="228"/>
        <end position="249"/>
    </location>
</feature>
<dbReference type="InterPro" id="IPR020846">
    <property type="entry name" value="MFS_dom"/>
</dbReference>
<feature type="transmembrane region" description="Helical" evidence="8">
    <location>
        <begin position="448"/>
        <end position="468"/>
    </location>
</feature>
<sequence>MSGENADSYLPEREQRDASRYLVDENISLKGYSVGLKIEKVPTDTTPESKFRTIKKMELIVELSRNPIFHCVLIFSAFVCGFGYNLDYSLRNIFAGYATNDFSHHSLLSTIQVVNGVSSAVAQVIFARLSDYYGRIQMFFLVSCFYIVGTILQSQSKNVQMYASGAFFYSTGYVGVYLMVLVILSDFSTLNWRLFYIHVPDWAFIITTWVSGNIVDAAKPVENWSWDIGMWAFIFPLCSIPFLSLLFFLTYRTKKSGRWSETTSTRDKKSIGDKTCELFWSLDIVGLLLLSTSAGCLLVPLTTAGGVVQKWRNSKIIAVLVLGFVLAALFFIWEANFSKTPILSTHYVSNRGIWAPLVGAFFMQCAYLITTDYMYPLLLVAFNETPSSATRIASLPNFAAVTASPFVALFVVKYRRLKLLILFGTVMYFISFALLYNYRGGSYSRSGLIAATVLMGSSTAFCAFPLNVSLQSVSSHDQMALITACFFAVSRLGYACGSAISGAIWTQIMYKEISSRLSDPAVALTAFSSPYEFIASYPWGTVERMAVVEAYKQVQKKIMIAALTMLVPLLVMVFLIRDPKLYHDRIAPCVDSEGNAEIQEADPLLKWYKVFNIRGHKTSDFE</sequence>